<organism evidence="1 2">
    <name type="scientific">Micromonospora coriariae</name>
    <dbReference type="NCBI Taxonomy" id="285665"/>
    <lineage>
        <taxon>Bacteria</taxon>
        <taxon>Bacillati</taxon>
        <taxon>Actinomycetota</taxon>
        <taxon>Actinomycetes</taxon>
        <taxon>Micromonosporales</taxon>
        <taxon>Micromonosporaceae</taxon>
        <taxon>Micromonospora</taxon>
    </lineage>
</organism>
<dbReference type="Proteomes" id="UP000198243">
    <property type="component" value="Chromosome I"/>
</dbReference>
<sequence length="168" mass="17705">MSSTRSTLRRRVLTLLVATVATVGAALGLAAPAFAISHSSATSQLRAANVSWTSSGNCSNRNVATCTSFDGVRQATISGIITFKRASGCAVTITAGTEVGHAGGTYSHWNGYKLDIALSTCIQNYISANYTYVGYIAGFGYQYRAPSGNLYTKEGSHWDILFYSCGGC</sequence>
<name>A0A1C4Y408_9ACTN</name>
<reference evidence="2" key="1">
    <citation type="submission" date="2016-06" db="EMBL/GenBank/DDBJ databases">
        <authorList>
            <person name="Varghese N."/>
            <person name="Submissions Spin"/>
        </authorList>
    </citation>
    <scope>NUCLEOTIDE SEQUENCE [LARGE SCALE GENOMIC DNA]</scope>
    <source>
        <strain evidence="2">DSM 44875</strain>
    </source>
</reference>
<dbReference type="PROSITE" id="PS51318">
    <property type="entry name" value="TAT"/>
    <property type="match status" value="1"/>
</dbReference>
<proteinExistence type="predicted"/>
<protein>
    <submittedName>
        <fullName evidence="1">Uncharacterized protein</fullName>
    </submittedName>
</protein>
<evidence type="ECO:0000313" key="1">
    <source>
        <dbReference type="EMBL" id="SCF15121.1"/>
    </source>
</evidence>
<accession>A0A1C4Y408</accession>
<dbReference type="OrthoDB" id="3533852at2"/>
<dbReference type="AlphaFoldDB" id="A0A1C4Y408"/>
<dbReference type="EMBL" id="LT607412">
    <property type="protein sequence ID" value="SCF15121.1"/>
    <property type="molecule type" value="Genomic_DNA"/>
</dbReference>
<evidence type="ECO:0000313" key="2">
    <source>
        <dbReference type="Proteomes" id="UP000198243"/>
    </source>
</evidence>
<gene>
    <name evidence="1" type="ORF">GA0070607_6177</name>
</gene>
<dbReference type="InterPro" id="IPR006311">
    <property type="entry name" value="TAT_signal"/>
</dbReference>
<keyword evidence="2" id="KW-1185">Reference proteome</keyword>
<dbReference type="RefSeq" id="WP_089021289.1">
    <property type="nucleotide sequence ID" value="NZ_LT607412.1"/>
</dbReference>